<dbReference type="PATRIC" id="fig|862967.3.peg.1344"/>
<feature type="compositionally biased region" description="Basic and acidic residues" evidence="1">
    <location>
        <begin position="189"/>
        <end position="214"/>
    </location>
</feature>
<keyword evidence="2" id="KW-0472">Membrane</keyword>
<evidence type="ECO:0000313" key="6">
    <source>
        <dbReference type="Proteomes" id="UP000016233"/>
    </source>
</evidence>
<feature type="compositionally biased region" description="Basic and acidic residues" evidence="1">
    <location>
        <begin position="111"/>
        <end position="135"/>
    </location>
</feature>
<organism evidence="5 6">
    <name type="scientific">Streptococcus intermedius B196</name>
    <dbReference type="NCBI Taxonomy" id="862967"/>
    <lineage>
        <taxon>Bacteria</taxon>
        <taxon>Bacillati</taxon>
        <taxon>Bacillota</taxon>
        <taxon>Bacilli</taxon>
        <taxon>Lactobacillales</taxon>
        <taxon>Streptococcaceae</taxon>
        <taxon>Streptococcus</taxon>
        <taxon>Streptococcus anginosus group</taxon>
    </lineage>
</organism>
<name>T1ZG40_STRIT</name>
<dbReference type="eggNOG" id="COG2433">
    <property type="taxonomic scope" value="Bacteria"/>
</dbReference>
<reference evidence="5 6" key="1">
    <citation type="journal article" date="2013" name="BMC Genomics">
        <title>Phylogenetic relationship and virulence inference of Streptococcus Anginosus Group: curated annotation and whole-genome comparative analysis support distinct species designation.</title>
        <authorList>
            <person name="Olson A.B."/>
            <person name="Kent H."/>
            <person name="Sibley C.D."/>
            <person name="Grinwis M.E."/>
            <person name="Mabon P."/>
            <person name="Ouellette C."/>
            <person name="Tyson S."/>
            <person name="Graham M."/>
            <person name="Tyler S.D."/>
            <person name="Van Domselaar G."/>
            <person name="Surette M.G."/>
            <person name="Corbett C.R."/>
        </authorList>
    </citation>
    <scope>NUCLEOTIDE SEQUENCE [LARGE SCALE GENOMIC DNA]</scope>
    <source>
        <strain evidence="5 6">B196</strain>
    </source>
</reference>
<feature type="chain" id="PRO_5004597268" evidence="3">
    <location>
        <begin position="35"/>
        <end position="289"/>
    </location>
</feature>
<feature type="signal peptide" evidence="3">
    <location>
        <begin position="1"/>
        <end position="34"/>
    </location>
</feature>
<keyword evidence="6" id="KW-1185">Reference proteome</keyword>
<dbReference type="HOGENOM" id="CLU_079313_0_0_9"/>
<proteinExistence type="predicted"/>
<gene>
    <name evidence="5" type="ORF">SIR_1326</name>
</gene>
<dbReference type="Proteomes" id="UP000016233">
    <property type="component" value="Chromosome"/>
</dbReference>
<accession>T1ZG40</accession>
<dbReference type="Pfam" id="PF14283">
    <property type="entry name" value="CD1107-like"/>
    <property type="match status" value="1"/>
</dbReference>
<feature type="compositionally biased region" description="Polar residues" evidence="1">
    <location>
        <begin position="80"/>
        <end position="97"/>
    </location>
</feature>
<evidence type="ECO:0000256" key="2">
    <source>
        <dbReference type="SAM" id="Phobius"/>
    </source>
</evidence>
<dbReference type="AlphaFoldDB" id="T1ZG40"/>
<protein>
    <submittedName>
        <fullName evidence="5">Putative cell surface protein</fullName>
        <ecNumber evidence="5">3.6.1.-</ecNumber>
    </submittedName>
</protein>
<dbReference type="OrthoDB" id="1749038at2"/>
<feature type="compositionally biased region" description="Basic and acidic residues" evidence="1">
    <location>
        <begin position="43"/>
        <end position="79"/>
    </location>
</feature>
<feature type="region of interest" description="Disordered" evidence="1">
    <location>
        <begin position="43"/>
        <end position="135"/>
    </location>
</feature>
<feature type="transmembrane region" description="Helical" evidence="2">
    <location>
        <begin position="217"/>
        <end position="236"/>
    </location>
</feature>
<keyword evidence="3" id="KW-0732">Signal</keyword>
<evidence type="ECO:0000256" key="1">
    <source>
        <dbReference type="SAM" id="MobiDB-lite"/>
    </source>
</evidence>
<evidence type="ECO:0000313" key="5">
    <source>
        <dbReference type="EMBL" id="AGU76686.1"/>
    </source>
</evidence>
<feature type="region of interest" description="Disordered" evidence="1">
    <location>
        <begin position="250"/>
        <end position="289"/>
    </location>
</feature>
<sequence>MRTVMKNKVFTRLMTVLLLVVMVIMAAYPSVAYAQVDEKEAAQETLKEEPKKPEITVIKKEEEKEVRYPNKLNAKEPENLKQNNAASNGEKANTNKGVASAPSKARASVTENKDNANQDYPIHHNSDKENKETDKYSADARQFITFKTKNGKTFHLIINHDEQGENVMLLTEVSEDDLLNMVEAKEKPKEVVKEEPVKQEKTEEVKPEKKEEKSSTGTYILLALVTLGALGAGYYFKIAKKKEDKELEALEEDDDFFSEAEVNEEMENEEVENQETEDETDDSEDELEE</sequence>
<dbReference type="EMBL" id="CP003857">
    <property type="protein sequence ID" value="AGU76686.1"/>
    <property type="molecule type" value="Genomic_DNA"/>
</dbReference>
<keyword evidence="2" id="KW-1133">Transmembrane helix</keyword>
<dbReference type="InterPro" id="IPR025376">
    <property type="entry name" value="CD1107-like_dom"/>
</dbReference>
<dbReference type="GO" id="GO:0016787">
    <property type="term" value="F:hydrolase activity"/>
    <property type="evidence" value="ECO:0007669"/>
    <property type="project" value="UniProtKB-KW"/>
</dbReference>
<dbReference type="EC" id="3.6.1.-" evidence="5"/>
<feature type="region of interest" description="Disordered" evidence="1">
    <location>
        <begin position="189"/>
        <end position="215"/>
    </location>
</feature>
<evidence type="ECO:0000256" key="3">
    <source>
        <dbReference type="SAM" id="SignalP"/>
    </source>
</evidence>
<feature type="domain" description="Mobile element protein CD1107-like" evidence="4">
    <location>
        <begin position="135"/>
        <end position="200"/>
    </location>
</feature>
<keyword evidence="2" id="KW-0812">Transmembrane</keyword>
<dbReference type="KEGG" id="sib:SIR_1326"/>
<evidence type="ECO:0000259" key="4">
    <source>
        <dbReference type="Pfam" id="PF14283"/>
    </source>
</evidence>
<keyword evidence="5" id="KW-0378">Hydrolase</keyword>